<dbReference type="InterPro" id="IPR000594">
    <property type="entry name" value="ThiF_NAD_FAD-bd"/>
</dbReference>
<proteinExistence type="predicted"/>
<dbReference type="InterPro" id="IPR045886">
    <property type="entry name" value="ThiF/MoeB/HesA"/>
</dbReference>
<dbReference type="RefSeq" id="WP_008908721.1">
    <property type="nucleotide sequence ID" value="NZ_CAKP01000072.1"/>
</dbReference>
<dbReference type="Proteomes" id="UP000007652">
    <property type="component" value="Unassembled WGS sequence"/>
</dbReference>
<dbReference type="eggNOG" id="COG1179">
    <property type="taxonomic scope" value="Bacteria"/>
</dbReference>
<protein>
    <submittedName>
        <fullName evidence="2">Sulfur carrier protein adenylyltransferase ThiF</fullName>
    </submittedName>
</protein>
<dbReference type="GO" id="GO:0016779">
    <property type="term" value="F:nucleotidyltransferase activity"/>
    <property type="evidence" value="ECO:0007669"/>
    <property type="project" value="UniProtKB-KW"/>
</dbReference>
<keyword evidence="2" id="KW-0548">Nucleotidyltransferase</keyword>
<dbReference type="GO" id="GO:0061503">
    <property type="term" value="F:tRNA threonylcarbamoyladenosine dehydratase"/>
    <property type="evidence" value="ECO:0007669"/>
    <property type="project" value="TreeGrafter"/>
</dbReference>
<evidence type="ECO:0000259" key="1">
    <source>
        <dbReference type="Pfam" id="PF00899"/>
    </source>
</evidence>
<dbReference type="GO" id="GO:0061504">
    <property type="term" value="P:cyclic threonylcarbamoyladenosine biosynthetic process"/>
    <property type="evidence" value="ECO:0007669"/>
    <property type="project" value="TreeGrafter"/>
</dbReference>
<dbReference type="PANTHER" id="PTHR43267">
    <property type="entry name" value="TRNA THREONYLCARBAMOYLADENOSINE DEHYDRATASE"/>
    <property type="match status" value="1"/>
</dbReference>
<dbReference type="AlphaFoldDB" id="I7KUA0"/>
<gene>
    <name evidence="2" type="ORF">CAAU_1369</name>
</gene>
<dbReference type="SUPFAM" id="SSF69572">
    <property type="entry name" value="Activating enzymes of the ubiquitin-like proteins"/>
    <property type="match status" value="1"/>
</dbReference>
<keyword evidence="2" id="KW-0808">Transferase</keyword>
<accession>I7KUA0</accession>
<feature type="domain" description="THIF-type NAD/FAD binding fold" evidence="1">
    <location>
        <begin position="4"/>
        <end position="198"/>
    </location>
</feature>
<dbReference type="STRING" id="857293.CAAU_1369"/>
<evidence type="ECO:0000313" key="2">
    <source>
        <dbReference type="EMBL" id="CCJ33453.1"/>
    </source>
</evidence>
<keyword evidence="3" id="KW-1185">Reference proteome</keyword>
<sequence length="200" mass="22481">MTFREILLNYLSEKELKKIEKTKVIVIGCGGLGSNVAKLLIRTGFLKLTLIDFDEVELKNLNRQDFYLEQVGNKKVYALKENLLKINKDALIETLCLKITEDNLNLLKQADIVVEAVDREEYKRMIFEYCLSAKIRVVCASGVAGFGDGEGIKIKRGKNYSIIGDFRKSIIEFSPLSPKVTAVASLQADEVLRMVIGDES</sequence>
<dbReference type="InterPro" id="IPR035985">
    <property type="entry name" value="Ubiquitin-activating_enz"/>
</dbReference>
<name>I7KUA0_9CLOT</name>
<dbReference type="EMBL" id="CAKP01000072">
    <property type="protein sequence ID" value="CCJ33453.1"/>
    <property type="molecule type" value="Genomic_DNA"/>
</dbReference>
<dbReference type="Pfam" id="PF00899">
    <property type="entry name" value="ThiF"/>
    <property type="match status" value="1"/>
</dbReference>
<organism evidence="2 3">
    <name type="scientific">Caloramator australicus RC3</name>
    <dbReference type="NCBI Taxonomy" id="857293"/>
    <lineage>
        <taxon>Bacteria</taxon>
        <taxon>Bacillati</taxon>
        <taxon>Bacillota</taxon>
        <taxon>Clostridia</taxon>
        <taxon>Eubacteriales</taxon>
        <taxon>Clostridiaceae</taxon>
        <taxon>Caloramator</taxon>
    </lineage>
</organism>
<dbReference type="NCBIfam" id="NF006395">
    <property type="entry name" value="PRK08644.1"/>
    <property type="match status" value="1"/>
</dbReference>
<dbReference type="Gene3D" id="3.40.50.720">
    <property type="entry name" value="NAD(P)-binding Rossmann-like Domain"/>
    <property type="match status" value="1"/>
</dbReference>
<dbReference type="OrthoDB" id="9804286at2"/>
<dbReference type="GO" id="GO:0008641">
    <property type="term" value="F:ubiquitin-like modifier activating enzyme activity"/>
    <property type="evidence" value="ECO:0007669"/>
    <property type="project" value="InterPro"/>
</dbReference>
<evidence type="ECO:0000313" key="3">
    <source>
        <dbReference type="Proteomes" id="UP000007652"/>
    </source>
</evidence>
<dbReference type="PANTHER" id="PTHR43267:SF3">
    <property type="entry name" value="THIF PROTEIN"/>
    <property type="match status" value="1"/>
</dbReference>
<reference evidence="2 3" key="1">
    <citation type="journal article" date="2011" name="J. Bacteriol.">
        <title>Draft genome sequence of Caloramator australicus strain RC3T, a thermoanaerobe from the Great Artesian Basin of Australia.</title>
        <authorList>
            <person name="Ogg C.D."/>
            <person name="Patel B.K.C."/>
        </authorList>
    </citation>
    <scope>NUCLEOTIDE SEQUENCE [LARGE SCALE GENOMIC DNA]</scope>
    <source>
        <strain evidence="2 3">RC3</strain>
    </source>
</reference>
<comment type="caution">
    <text evidence="2">The sequence shown here is derived from an EMBL/GenBank/DDBJ whole genome shotgun (WGS) entry which is preliminary data.</text>
</comment>